<evidence type="ECO:0000256" key="8">
    <source>
        <dbReference type="ARBA" id="ARBA00049489"/>
    </source>
</evidence>
<evidence type="ECO:0000256" key="11">
    <source>
        <dbReference type="PIRSR" id="PIRSR000099-2"/>
    </source>
</evidence>
<evidence type="ECO:0000256" key="2">
    <source>
        <dbReference type="ARBA" id="ARBA00004940"/>
    </source>
</evidence>
<dbReference type="EC" id="1.1.1.23" evidence="4 9"/>
<feature type="binding site" evidence="11">
    <location>
        <position position="180"/>
    </location>
    <ligand>
        <name>NAD(+)</name>
        <dbReference type="ChEBI" id="CHEBI:57540"/>
    </ligand>
</feature>
<evidence type="ECO:0000256" key="3">
    <source>
        <dbReference type="ARBA" id="ARBA00010178"/>
    </source>
</evidence>
<evidence type="ECO:0000256" key="12">
    <source>
        <dbReference type="PIRSR" id="PIRSR000099-3"/>
    </source>
</evidence>
<proteinExistence type="inferred from homology"/>
<dbReference type="Gene3D" id="3.40.50.1980">
    <property type="entry name" value="Nitrogenase molybdenum iron protein domain"/>
    <property type="match status" value="2"/>
</dbReference>
<dbReference type="Gene3D" id="1.20.5.1300">
    <property type="match status" value="1"/>
</dbReference>
<evidence type="ECO:0000256" key="13">
    <source>
        <dbReference type="PIRSR" id="PIRSR000099-4"/>
    </source>
</evidence>
<sequence length="431" mass="46572">MLNQVSWIKRPQGQDAQADRSLTEKVSAIIERVKAEGDTALRAFSQQFDHVVPAQFEVSEQEIAEALEGMDAQTRRDSEFAINQVRRFAQAQLATMLPLEVETLPGVHLGHRIIPVQTVGCYVPGGRYPILSAPVMSIVPATVAGCEQIIACLPPGAHPAMIAVCHLAGAHRIFKVGGAQAIAAMAWGTESIPSVDKIVGPGNAFVNEAKRQVFGRVGIDALAGPSEIFTIADDSADPRILAADMLAQAEHDIHTRVGLATTSRDIAERTLAEVERQLASLPTAATAGEAWRRQGEIVLCEDEAQLIAFADHMATEHLQVHTRDPHATAAKIRNYGSLFIGQNASVVFSDKCCGTNHTLPTMAAARYTGGLWVGAYVKICTHQWIDEQGIPAIAEPAIRQSRTEGMQGHRRAAEIRLRPQDIDAITTGMRD</sequence>
<evidence type="ECO:0000256" key="9">
    <source>
        <dbReference type="PIRNR" id="PIRNR000099"/>
    </source>
</evidence>
<feature type="binding site" evidence="12">
    <location>
        <position position="248"/>
    </location>
    <ligand>
        <name>substrate</name>
    </ligand>
</feature>
<evidence type="ECO:0000313" key="15">
    <source>
        <dbReference type="EMBL" id="MDS0018635.1"/>
    </source>
</evidence>
<feature type="binding site" evidence="13">
    <location>
        <position position="251"/>
    </location>
    <ligand>
        <name>Zn(2+)</name>
        <dbReference type="ChEBI" id="CHEBI:29105"/>
    </ligand>
</feature>
<comment type="pathway">
    <text evidence="2 9">Amino-acid biosynthesis; L-histidine biosynthesis; L-histidine from 5-phospho-alpha-D-ribose 1-diphosphate: step 9/9.</text>
</comment>
<dbReference type="EMBL" id="JARDRS010000003">
    <property type="protein sequence ID" value="MDS0018635.1"/>
    <property type="molecule type" value="Genomic_DNA"/>
</dbReference>
<accession>A0AAE4E5A0</accession>
<reference evidence="15" key="1">
    <citation type="submission" date="2023-02" db="EMBL/GenBank/DDBJ databases">
        <title>NDM-1 &amp; ACT-7 co producing ST 133 Enterobacter.</title>
        <authorList>
            <person name="Halder G."/>
            <person name="Chaudhuri B."/>
            <person name="Dutta S."/>
        </authorList>
    </citation>
    <scope>NUCLEOTIDE SEQUENCE</scope>
    <source>
        <strain evidence="15">PEER 323</strain>
    </source>
</reference>
<feature type="active site" description="Proton acceptor" evidence="10">
    <location>
        <position position="317"/>
    </location>
</feature>
<name>A0AAE4E5A0_9ENTR</name>
<evidence type="ECO:0000256" key="1">
    <source>
        <dbReference type="ARBA" id="ARBA00003850"/>
    </source>
</evidence>
<dbReference type="PANTHER" id="PTHR21256">
    <property type="entry name" value="HISTIDINOL DEHYDROGENASE HDH"/>
    <property type="match status" value="1"/>
</dbReference>
<keyword evidence="9 11" id="KW-0520">NAD</keyword>
<comment type="caution">
    <text evidence="15">The sequence shown here is derived from an EMBL/GenBank/DDBJ whole genome shotgun (WGS) entry which is preliminary data.</text>
</comment>
<dbReference type="PRINTS" id="PR00083">
    <property type="entry name" value="HOLDHDRGNASE"/>
</dbReference>
<dbReference type="InterPro" id="IPR016161">
    <property type="entry name" value="Ald_DH/histidinol_DH"/>
</dbReference>
<dbReference type="RefSeq" id="WP_032649245.1">
    <property type="nucleotide sequence ID" value="NZ_BLXH01000009.1"/>
</dbReference>
<comment type="function">
    <text evidence="1 9">Catalyzes the sequential NAD-dependent oxidations of L-histidinol to L-histidinaldehyde and then to L-histidine.</text>
</comment>
<dbReference type="GO" id="GO:0046872">
    <property type="term" value="F:metal ion binding"/>
    <property type="evidence" value="ECO:0007669"/>
    <property type="project" value="UniProtKB-KW"/>
</dbReference>
<dbReference type="InterPro" id="IPR012131">
    <property type="entry name" value="Hstdl_DH"/>
</dbReference>
<comment type="catalytic activity">
    <reaction evidence="8 9">
        <text>L-histidinol + 2 NAD(+) + H2O = L-histidine + 2 NADH + 3 H(+)</text>
        <dbReference type="Rhea" id="RHEA:20641"/>
        <dbReference type="ChEBI" id="CHEBI:15377"/>
        <dbReference type="ChEBI" id="CHEBI:15378"/>
        <dbReference type="ChEBI" id="CHEBI:57540"/>
        <dbReference type="ChEBI" id="CHEBI:57595"/>
        <dbReference type="ChEBI" id="CHEBI:57699"/>
        <dbReference type="ChEBI" id="CHEBI:57945"/>
        <dbReference type="EC" id="1.1.1.23"/>
    </reaction>
</comment>
<keyword evidence="9" id="KW-0028">Amino-acid biosynthesis</keyword>
<feature type="binding site" evidence="13">
    <location>
        <position position="248"/>
    </location>
    <ligand>
        <name>Zn(2+)</name>
        <dbReference type="ChEBI" id="CHEBI:29105"/>
    </ligand>
</feature>
<feature type="binding site" evidence="11">
    <location>
        <position position="122"/>
    </location>
    <ligand>
        <name>NAD(+)</name>
        <dbReference type="ChEBI" id="CHEBI:57540"/>
    </ligand>
</feature>
<feature type="binding site" evidence="12">
    <location>
        <position position="409"/>
    </location>
    <ligand>
        <name>substrate</name>
    </ligand>
</feature>
<feature type="active site" description="Proton acceptor" evidence="10">
    <location>
        <position position="316"/>
    </location>
</feature>
<feature type="binding site" evidence="12">
    <location>
        <position position="404"/>
    </location>
    <ligand>
        <name>substrate</name>
    </ligand>
</feature>
<organism evidence="15 16">
    <name type="scientific">Enterobacter hormaechei subsp. steigerwaltii</name>
    <dbReference type="NCBI Taxonomy" id="299766"/>
    <lineage>
        <taxon>Bacteria</taxon>
        <taxon>Pseudomonadati</taxon>
        <taxon>Pseudomonadota</taxon>
        <taxon>Gammaproteobacteria</taxon>
        <taxon>Enterobacterales</taxon>
        <taxon>Enterobacteriaceae</taxon>
        <taxon>Enterobacter</taxon>
        <taxon>Enterobacter cloacae complex</taxon>
    </lineage>
</organism>
<evidence type="ECO:0000256" key="4">
    <source>
        <dbReference type="ARBA" id="ARBA00012965"/>
    </source>
</evidence>
<protein>
    <recommendedName>
        <fullName evidence="4 9">Histidinol dehydrogenase</fullName>
        <shortName evidence="9">HDH</shortName>
        <ecNumber evidence="4 9">1.1.1.23</ecNumber>
    </recommendedName>
</protein>
<dbReference type="PIRSF" id="PIRSF000099">
    <property type="entry name" value="Histidinol_dh"/>
    <property type="match status" value="1"/>
</dbReference>
<dbReference type="PANTHER" id="PTHR21256:SF2">
    <property type="entry name" value="HISTIDINE BIOSYNTHESIS TRIFUNCTIONAL PROTEIN"/>
    <property type="match status" value="1"/>
</dbReference>
<dbReference type="NCBIfam" id="TIGR00069">
    <property type="entry name" value="hisD"/>
    <property type="match status" value="1"/>
</dbReference>
<feature type="binding site" evidence="12">
    <location>
        <position position="350"/>
    </location>
    <ligand>
        <name>substrate</name>
    </ligand>
</feature>
<feature type="binding site" evidence="12">
    <location>
        <position position="317"/>
    </location>
    <ligand>
        <name>substrate</name>
    </ligand>
</feature>
<dbReference type="Pfam" id="PF00815">
    <property type="entry name" value="Histidinol_dh"/>
    <property type="match status" value="1"/>
</dbReference>
<evidence type="ECO:0000256" key="14">
    <source>
        <dbReference type="RuleBase" id="RU004175"/>
    </source>
</evidence>
<keyword evidence="5 13" id="KW-0479">Metal-binding</keyword>
<gene>
    <name evidence="15" type="primary">hisD</name>
    <name evidence="15" type="ORF">PTZ61_08000</name>
</gene>
<dbReference type="GO" id="GO:0051287">
    <property type="term" value="F:NAD binding"/>
    <property type="evidence" value="ECO:0007669"/>
    <property type="project" value="InterPro"/>
</dbReference>
<dbReference type="FunFam" id="3.40.50.1980:FF:000026">
    <property type="entry name" value="Histidinol dehydrogenase"/>
    <property type="match status" value="1"/>
</dbReference>
<evidence type="ECO:0000313" key="16">
    <source>
        <dbReference type="Proteomes" id="UP001182277"/>
    </source>
</evidence>
<evidence type="ECO:0000256" key="7">
    <source>
        <dbReference type="ARBA" id="ARBA00023002"/>
    </source>
</evidence>
<keyword evidence="6 13" id="KW-0862">Zinc</keyword>
<comment type="cofactor">
    <cofactor evidence="13">
        <name>Zn(2+)</name>
        <dbReference type="ChEBI" id="CHEBI:29105"/>
    </cofactor>
    <text evidence="13">Binds 1 zinc ion per subunit.</text>
</comment>
<dbReference type="SUPFAM" id="SSF53720">
    <property type="entry name" value="ALDH-like"/>
    <property type="match status" value="1"/>
</dbReference>
<dbReference type="CDD" id="cd06572">
    <property type="entry name" value="Histidinol_dh"/>
    <property type="match status" value="1"/>
</dbReference>
<comment type="similarity">
    <text evidence="3 9 14">Belongs to the histidinol dehydrogenase family.</text>
</comment>
<dbReference type="GO" id="GO:0004399">
    <property type="term" value="F:histidinol dehydrogenase activity"/>
    <property type="evidence" value="ECO:0007669"/>
    <property type="project" value="UniProtKB-UniRule"/>
</dbReference>
<dbReference type="AlphaFoldDB" id="A0AAE4E5A0"/>
<dbReference type="Proteomes" id="UP001182277">
    <property type="component" value="Unassembled WGS sequence"/>
</dbReference>
<evidence type="ECO:0000256" key="6">
    <source>
        <dbReference type="ARBA" id="ARBA00022833"/>
    </source>
</evidence>
<feature type="binding site" evidence="12">
    <location>
        <position position="251"/>
    </location>
    <ligand>
        <name>substrate</name>
    </ligand>
</feature>
<dbReference type="GO" id="GO:0005829">
    <property type="term" value="C:cytosol"/>
    <property type="evidence" value="ECO:0007669"/>
    <property type="project" value="TreeGrafter"/>
</dbReference>
<evidence type="ECO:0000256" key="5">
    <source>
        <dbReference type="ARBA" id="ARBA00022723"/>
    </source>
</evidence>
<keyword evidence="9" id="KW-0368">Histidine biosynthesis</keyword>
<dbReference type="FunFam" id="3.40.50.1980:FF:000001">
    <property type="entry name" value="Histidinol dehydrogenase"/>
    <property type="match status" value="1"/>
</dbReference>
<keyword evidence="7 9" id="KW-0560">Oxidoreductase</keyword>
<feature type="binding site" evidence="11">
    <location>
        <position position="203"/>
    </location>
    <ligand>
        <name>NAD(+)</name>
        <dbReference type="ChEBI" id="CHEBI:57540"/>
    </ligand>
</feature>
<dbReference type="InterPro" id="IPR022695">
    <property type="entry name" value="Histidinol_DH_monofunct"/>
</dbReference>
<evidence type="ECO:0000256" key="10">
    <source>
        <dbReference type="PIRSR" id="PIRSR000099-1"/>
    </source>
</evidence>
<dbReference type="GO" id="GO:0000105">
    <property type="term" value="P:L-histidine biosynthetic process"/>
    <property type="evidence" value="ECO:0007669"/>
    <property type="project" value="UniProtKB-UniRule"/>
</dbReference>
<feature type="binding site" evidence="12">
    <location>
        <position position="226"/>
    </location>
    <ligand>
        <name>substrate</name>
    </ligand>
</feature>
<feature type="binding site" evidence="13">
    <location>
        <position position="409"/>
    </location>
    <ligand>
        <name>Zn(2+)</name>
        <dbReference type="ChEBI" id="CHEBI:29105"/>
    </ligand>
</feature>
<feature type="binding site" evidence="13">
    <location>
        <position position="350"/>
    </location>
    <ligand>
        <name>Zn(2+)</name>
        <dbReference type="ChEBI" id="CHEBI:29105"/>
    </ligand>
</feature>